<dbReference type="Pfam" id="PF07848">
    <property type="entry name" value="PaaX"/>
    <property type="match status" value="1"/>
</dbReference>
<proteinExistence type="predicted"/>
<evidence type="ECO:0000259" key="3">
    <source>
        <dbReference type="Pfam" id="PF20803"/>
    </source>
</evidence>
<dbReference type="PANTHER" id="PTHR30319:SF1">
    <property type="entry name" value="TRANSCRIPTIONAL REPRESSOR PAAX"/>
    <property type="match status" value="1"/>
</dbReference>
<dbReference type="InterPro" id="IPR036388">
    <property type="entry name" value="WH-like_DNA-bd_sf"/>
</dbReference>
<keyword evidence="5" id="KW-1185">Reference proteome</keyword>
<sequence>MPPETTVPTGIAPLSARSVVLSLLLGRHPDRMSPAELATAGGYFGIPPSTLRVALTRAVAAGDLRRAEGDYVLGERLVRRQRHQDEAVDDAGTPWDGDWEMAVVVVTGRSGADRAALRDVLATHRLAELREGVWTRPANLGRARGYAPEPVLTTFRCRPDGDPAALAADLWDLDGWAAVGRHLVDLLARTTAPAARLAVAAQLVRHLTADPLLPAELLPRDWPGTRLRATYADYRAELRDLALG</sequence>
<feature type="domain" description="Transcriptional repressor PaaX-like central Cas2-like" evidence="3">
    <location>
        <begin position="93"/>
        <end position="141"/>
    </location>
</feature>
<protein>
    <submittedName>
        <fullName evidence="4">PaaX family transcriptional regulator C-terminal domain-containing protein</fullName>
    </submittedName>
</protein>
<dbReference type="Pfam" id="PF20803">
    <property type="entry name" value="PaaX_M"/>
    <property type="match status" value="1"/>
</dbReference>
<accession>A0ABP7IJ41</accession>
<evidence type="ECO:0000313" key="5">
    <source>
        <dbReference type="Proteomes" id="UP001501821"/>
    </source>
</evidence>
<comment type="caution">
    <text evidence="4">The sequence shown here is derived from an EMBL/GenBank/DDBJ whole genome shotgun (WGS) entry which is preliminary data.</text>
</comment>
<dbReference type="InterPro" id="IPR012906">
    <property type="entry name" value="PaaX-like_N"/>
</dbReference>
<dbReference type="InterPro" id="IPR048846">
    <property type="entry name" value="PaaX-like_central"/>
</dbReference>
<organism evidence="4 5">
    <name type="scientific">Nocardioides panacisoli</name>
    <dbReference type="NCBI Taxonomy" id="627624"/>
    <lineage>
        <taxon>Bacteria</taxon>
        <taxon>Bacillati</taxon>
        <taxon>Actinomycetota</taxon>
        <taxon>Actinomycetes</taxon>
        <taxon>Propionibacteriales</taxon>
        <taxon>Nocardioidaceae</taxon>
        <taxon>Nocardioides</taxon>
    </lineage>
</organism>
<evidence type="ECO:0000313" key="4">
    <source>
        <dbReference type="EMBL" id="GAA3819428.1"/>
    </source>
</evidence>
<evidence type="ECO:0000259" key="2">
    <source>
        <dbReference type="Pfam" id="PF08223"/>
    </source>
</evidence>
<feature type="domain" description="Transcriptional repressor PaaX-like N-terminal" evidence="1">
    <location>
        <begin position="15"/>
        <end position="75"/>
    </location>
</feature>
<dbReference type="PANTHER" id="PTHR30319">
    <property type="entry name" value="PHENYLACETIC ACID REGULATOR-RELATED TRANSCRIPTIONAL REPRESSOR"/>
    <property type="match status" value="1"/>
</dbReference>
<feature type="domain" description="Transcriptional repressor PaaX-like C-terminal" evidence="2">
    <location>
        <begin position="195"/>
        <end position="242"/>
    </location>
</feature>
<dbReference type="Pfam" id="PF08223">
    <property type="entry name" value="PaaX_C"/>
    <property type="match status" value="1"/>
</dbReference>
<dbReference type="InterPro" id="IPR013225">
    <property type="entry name" value="PaaX_C"/>
</dbReference>
<dbReference type="Gene3D" id="1.20.58.1460">
    <property type="match status" value="1"/>
</dbReference>
<gene>
    <name evidence="4" type="ORF">GCM10022242_21470</name>
</gene>
<dbReference type="EMBL" id="BAABAH010000006">
    <property type="protein sequence ID" value="GAA3819428.1"/>
    <property type="molecule type" value="Genomic_DNA"/>
</dbReference>
<reference evidence="5" key="1">
    <citation type="journal article" date="2019" name="Int. J. Syst. Evol. Microbiol.">
        <title>The Global Catalogue of Microorganisms (GCM) 10K type strain sequencing project: providing services to taxonomists for standard genome sequencing and annotation.</title>
        <authorList>
            <consortium name="The Broad Institute Genomics Platform"/>
            <consortium name="The Broad Institute Genome Sequencing Center for Infectious Disease"/>
            <person name="Wu L."/>
            <person name="Ma J."/>
        </authorList>
    </citation>
    <scope>NUCLEOTIDE SEQUENCE [LARGE SCALE GENOMIC DNA]</scope>
    <source>
        <strain evidence="5">JCM 16953</strain>
    </source>
</reference>
<name>A0ABP7IJ41_9ACTN</name>
<dbReference type="Proteomes" id="UP001501821">
    <property type="component" value="Unassembled WGS sequence"/>
</dbReference>
<evidence type="ECO:0000259" key="1">
    <source>
        <dbReference type="Pfam" id="PF07848"/>
    </source>
</evidence>
<dbReference type="Gene3D" id="1.10.10.10">
    <property type="entry name" value="Winged helix-like DNA-binding domain superfamily/Winged helix DNA-binding domain"/>
    <property type="match status" value="1"/>
</dbReference>
<dbReference type="Gene3D" id="3.30.70.2650">
    <property type="match status" value="1"/>
</dbReference>
<dbReference type="RefSeq" id="WP_344775179.1">
    <property type="nucleotide sequence ID" value="NZ_BAABAH010000006.1"/>
</dbReference>